<keyword evidence="6" id="KW-1185">Reference proteome</keyword>
<dbReference type="InterPro" id="IPR037143">
    <property type="entry name" value="4-PPantetheinyl_Trfase_dom_sf"/>
</dbReference>
<evidence type="ECO:0000259" key="3">
    <source>
        <dbReference type="Pfam" id="PF01648"/>
    </source>
</evidence>
<dbReference type="Pfam" id="PF01648">
    <property type="entry name" value="ACPS"/>
    <property type="match status" value="1"/>
</dbReference>
<dbReference type="EMBL" id="MU839026">
    <property type="protein sequence ID" value="KAK1763606.1"/>
    <property type="molecule type" value="Genomic_DNA"/>
</dbReference>
<dbReference type="PANTHER" id="PTHR12215:SF10">
    <property type="entry name" value="L-AMINOADIPATE-SEMIALDEHYDE DEHYDROGENASE-PHOSPHOPANTETHEINYL TRANSFERASE"/>
    <property type="match status" value="1"/>
</dbReference>
<evidence type="ECO:0000313" key="6">
    <source>
        <dbReference type="Proteomes" id="UP001244011"/>
    </source>
</evidence>
<evidence type="ECO:0000259" key="4">
    <source>
        <dbReference type="Pfam" id="PF22624"/>
    </source>
</evidence>
<dbReference type="PANTHER" id="PTHR12215">
    <property type="entry name" value="PHOSPHOPANTETHEINE TRANSFERASE"/>
    <property type="match status" value="1"/>
</dbReference>
<evidence type="ECO:0000256" key="2">
    <source>
        <dbReference type="ARBA" id="ARBA00022679"/>
    </source>
</evidence>
<evidence type="ECO:0000256" key="1">
    <source>
        <dbReference type="ARBA" id="ARBA00013172"/>
    </source>
</evidence>
<dbReference type="GO" id="GO:0000287">
    <property type="term" value="F:magnesium ion binding"/>
    <property type="evidence" value="ECO:0007669"/>
    <property type="project" value="InterPro"/>
</dbReference>
<dbReference type="GO" id="GO:0019878">
    <property type="term" value="P:lysine biosynthetic process via aminoadipic acid"/>
    <property type="evidence" value="ECO:0007669"/>
    <property type="project" value="TreeGrafter"/>
</dbReference>
<evidence type="ECO:0000313" key="5">
    <source>
        <dbReference type="EMBL" id="KAK1763606.1"/>
    </source>
</evidence>
<feature type="domain" description="4'-phosphopantetheinyl transferase" evidence="3">
    <location>
        <begin position="135"/>
        <end position="228"/>
    </location>
</feature>
<dbReference type="Pfam" id="PF22624">
    <property type="entry name" value="AASDHPPT_N"/>
    <property type="match status" value="1"/>
</dbReference>
<dbReference type="Proteomes" id="UP001244011">
    <property type="component" value="Unassembled WGS sequence"/>
</dbReference>
<dbReference type="InterPro" id="IPR008278">
    <property type="entry name" value="4-PPantetheinyl_Trfase_dom"/>
</dbReference>
<dbReference type="RefSeq" id="XP_060279819.1">
    <property type="nucleotide sequence ID" value="XM_060432554.1"/>
</dbReference>
<gene>
    <name evidence="5" type="ORF">QBC33DRAFT_613671</name>
</gene>
<protein>
    <recommendedName>
        <fullName evidence="1">holo-[acyl-carrier-protein] synthase</fullName>
        <ecNumber evidence="1">2.7.8.7</ecNumber>
    </recommendedName>
</protein>
<accession>A0AAJ0BST8</accession>
<sequence>MAGASHDPQVIQWILDTRSLWPEARETRQLEIQGETQASRALALLTQEERDQVLRFYHVRDAKLAIGSHLLKRYVISRFCQVPWWEAKVTRNERTKPIYRDPATGECPLDFNVSHQAGLVALAAVHGYAGGSVDVGVDVVCTSERRERDHQMARAEGWPRFVDMHADVFADSEASYLKYQVLSAVPGLLPGATPDEVLDFKLRCFYTLWCLREAYVKMTGDALLADWLKSLEFRSFVPPTPTEALGVPARAGDSGQVVTRHSIVFRGEPVADANVCIQAIGPDYMCCTAVRTAPDAADGLRLRMGAFEMVALEELVSFAESRL</sequence>
<dbReference type="GO" id="GO:0008897">
    <property type="term" value="F:holo-[acyl-carrier-protein] synthase activity"/>
    <property type="evidence" value="ECO:0007669"/>
    <property type="project" value="UniProtKB-EC"/>
</dbReference>
<dbReference type="GeneID" id="85315741"/>
<reference evidence="5" key="1">
    <citation type="submission" date="2023-06" db="EMBL/GenBank/DDBJ databases">
        <title>Genome-scale phylogeny and comparative genomics of the fungal order Sordariales.</title>
        <authorList>
            <consortium name="Lawrence Berkeley National Laboratory"/>
            <person name="Hensen N."/>
            <person name="Bonometti L."/>
            <person name="Westerberg I."/>
            <person name="Brannstrom I.O."/>
            <person name="Guillou S."/>
            <person name="Cros-Aarteil S."/>
            <person name="Calhoun S."/>
            <person name="Haridas S."/>
            <person name="Kuo A."/>
            <person name="Mondo S."/>
            <person name="Pangilinan J."/>
            <person name="Riley R."/>
            <person name="Labutti K."/>
            <person name="Andreopoulos B."/>
            <person name="Lipzen A."/>
            <person name="Chen C."/>
            <person name="Yanf M."/>
            <person name="Daum C."/>
            <person name="Ng V."/>
            <person name="Clum A."/>
            <person name="Steindorff A."/>
            <person name="Ohm R."/>
            <person name="Martin F."/>
            <person name="Silar P."/>
            <person name="Natvig D."/>
            <person name="Lalanne C."/>
            <person name="Gautier V."/>
            <person name="Ament-Velasquez S.L."/>
            <person name="Kruys A."/>
            <person name="Hutchinson M.I."/>
            <person name="Powell A.J."/>
            <person name="Barry K."/>
            <person name="Miller A.N."/>
            <person name="Grigoriev I.V."/>
            <person name="Debuchy R."/>
            <person name="Gladieux P."/>
            <person name="Thoren M.H."/>
            <person name="Johannesson H."/>
        </authorList>
    </citation>
    <scope>NUCLEOTIDE SEQUENCE</scope>
    <source>
        <strain evidence="5">8032-3</strain>
    </source>
</reference>
<feature type="domain" description="4'-phosphopantetheinyl transferase N-terminal" evidence="4">
    <location>
        <begin position="37"/>
        <end position="125"/>
    </location>
</feature>
<comment type="caution">
    <text evidence="5">The sequence shown here is derived from an EMBL/GenBank/DDBJ whole genome shotgun (WGS) entry which is preliminary data.</text>
</comment>
<keyword evidence="2 5" id="KW-0808">Transferase</keyword>
<name>A0AAJ0BST8_9PEZI</name>
<proteinExistence type="predicted"/>
<organism evidence="5 6">
    <name type="scientific">Phialemonium atrogriseum</name>
    <dbReference type="NCBI Taxonomy" id="1093897"/>
    <lineage>
        <taxon>Eukaryota</taxon>
        <taxon>Fungi</taxon>
        <taxon>Dikarya</taxon>
        <taxon>Ascomycota</taxon>
        <taxon>Pezizomycotina</taxon>
        <taxon>Sordariomycetes</taxon>
        <taxon>Sordariomycetidae</taxon>
        <taxon>Cephalothecales</taxon>
        <taxon>Cephalothecaceae</taxon>
        <taxon>Phialemonium</taxon>
    </lineage>
</organism>
<dbReference type="InterPro" id="IPR055066">
    <property type="entry name" value="AASDHPPT_N"/>
</dbReference>
<dbReference type="Gene3D" id="3.90.470.20">
    <property type="entry name" value="4'-phosphopantetheinyl transferase domain"/>
    <property type="match status" value="1"/>
</dbReference>
<dbReference type="InterPro" id="IPR050559">
    <property type="entry name" value="P-Pant_transferase_sf"/>
</dbReference>
<dbReference type="AlphaFoldDB" id="A0AAJ0BST8"/>
<dbReference type="GO" id="GO:0005829">
    <property type="term" value="C:cytosol"/>
    <property type="evidence" value="ECO:0007669"/>
    <property type="project" value="TreeGrafter"/>
</dbReference>
<dbReference type="SUPFAM" id="SSF56214">
    <property type="entry name" value="4'-phosphopantetheinyl transferase"/>
    <property type="match status" value="2"/>
</dbReference>
<dbReference type="EC" id="2.7.8.7" evidence="1"/>